<comment type="caution">
    <text evidence="13">The sequence shown here is derived from an EMBL/GenBank/DDBJ whole genome shotgun (WGS) entry which is preliminary data.</text>
</comment>
<keyword evidence="10" id="KW-0407">Ion channel</keyword>
<feature type="transmembrane region" description="Helical" evidence="11">
    <location>
        <begin position="166"/>
        <end position="183"/>
    </location>
</feature>
<keyword evidence="9" id="KW-0325">Glycoprotein</keyword>
<dbReference type="PRINTS" id="PR00169">
    <property type="entry name" value="KCHANNEL"/>
</dbReference>
<keyword evidence="7" id="KW-0406">Ion transport</keyword>
<dbReference type="InterPro" id="IPR027359">
    <property type="entry name" value="Volt_channel_dom_sf"/>
</dbReference>
<feature type="transmembrane region" description="Helical" evidence="11">
    <location>
        <begin position="137"/>
        <end position="159"/>
    </location>
</feature>
<keyword evidence="14" id="KW-1185">Reference proteome</keyword>
<keyword evidence="5" id="KW-0851">Voltage-gated channel</keyword>
<keyword evidence="4" id="KW-0106">Calcium</keyword>
<dbReference type="InterPro" id="IPR005821">
    <property type="entry name" value="Ion_trans_dom"/>
</dbReference>
<dbReference type="Proteomes" id="UP001520878">
    <property type="component" value="Unassembled WGS sequence"/>
</dbReference>
<evidence type="ECO:0000256" key="2">
    <source>
        <dbReference type="ARBA" id="ARBA00022448"/>
    </source>
</evidence>
<evidence type="ECO:0000313" key="14">
    <source>
        <dbReference type="Proteomes" id="UP001520878"/>
    </source>
</evidence>
<evidence type="ECO:0000256" key="4">
    <source>
        <dbReference type="ARBA" id="ARBA00022837"/>
    </source>
</evidence>
<name>A0ABS8GBR2_9ALTE</name>
<feature type="transmembrane region" description="Helical" evidence="11">
    <location>
        <begin position="203"/>
        <end position="226"/>
    </location>
</feature>
<evidence type="ECO:0000313" key="13">
    <source>
        <dbReference type="EMBL" id="MCC2617938.1"/>
    </source>
</evidence>
<dbReference type="Pfam" id="PF00520">
    <property type="entry name" value="Ion_trans"/>
    <property type="match status" value="1"/>
</dbReference>
<proteinExistence type="predicted"/>
<keyword evidence="3 11" id="KW-0812">Transmembrane</keyword>
<dbReference type="PANTHER" id="PTHR45628:SF7">
    <property type="entry name" value="VOLTAGE-DEPENDENT CALCIUM CHANNEL TYPE A SUBUNIT ALPHA-1"/>
    <property type="match status" value="1"/>
</dbReference>
<evidence type="ECO:0000256" key="10">
    <source>
        <dbReference type="ARBA" id="ARBA00023303"/>
    </source>
</evidence>
<evidence type="ECO:0000256" key="7">
    <source>
        <dbReference type="ARBA" id="ARBA00023065"/>
    </source>
</evidence>
<sequence>MYERFQHQLQRLKNNRIFELFVVSVIIISALEIGAKTYDLPGWAALITQYLDVFITLFFLFEITIRFLAEPNKKGFFRSGWNVFDTLVVVISLIPVQDSEMALLARLVRVFRVLRMVSVIPELRVLINSLIKALPQLGYVVLLMFIIFYIYAAIGSYLFKDINPVLWGNIAISMLTLFRVMTFEDWTDIQYETMDVYPMSWMYYMSFIFFTAFAFLNMVIGIVVNVMEEEHTRARQEDAETREPTLGELQAQLNDVQRMLKTLTDNQSNDRESLK</sequence>
<dbReference type="SUPFAM" id="SSF81324">
    <property type="entry name" value="Voltage-gated potassium channels"/>
    <property type="match status" value="1"/>
</dbReference>
<dbReference type="EMBL" id="JAJEWP010000006">
    <property type="protein sequence ID" value="MCC2617938.1"/>
    <property type="molecule type" value="Genomic_DNA"/>
</dbReference>
<protein>
    <submittedName>
        <fullName evidence="13">Ion transporter</fullName>
    </submittedName>
</protein>
<keyword evidence="6 11" id="KW-1133">Transmembrane helix</keyword>
<dbReference type="PANTHER" id="PTHR45628">
    <property type="entry name" value="VOLTAGE-DEPENDENT CALCIUM CHANNEL TYPE A SUBUNIT ALPHA-1"/>
    <property type="match status" value="1"/>
</dbReference>
<evidence type="ECO:0000259" key="12">
    <source>
        <dbReference type="Pfam" id="PF00520"/>
    </source>
</evidence>
<feature type="transmembrane region" description="Helical" evidence="11">
    <location>
        <begin position="20"/>
        <end position="38"/>
    </location>
</feature>
<gene>
    <name evidence="13" type="ORF">LJ739_16920</name>
</gene>
<comment type="subcellular location">
    <subcellularLocation>
        <location evidence="1">Membrane</location>
        <topology evidence="1">Multi-pass membrane protein</topology>
    </subcellularLocation>
</comment>
<evidence type="ECO:0000256" key="8">
    <source>
        <dbReference type="ARBA" id="ARBA00023136"/>
    </source>
</evidence>
<evidence type="ECO:0000256" key="1">
    <source>
        <dbReference type="ARBA" id="ARBA00004141"/>
    </source>
</evidence>
<evidence type="ECO:0000256" key="3">
    <source>
        <dbReference type="ARBA" id="ARBA00022692"/>
    </source>
</evidence>
<evidence type="ECO:0000256" key="5">
    <source>
        <dbReference type="ARBA" id="ARBA00022882"/>
    </source>
</evidence>
<reference evidence="13 14" key="1">
    <citation type="submission" date="2021-10" db="EMBL/GenBank/DDBJ databases">
        <title>Draft genome of Aestuariibacter halophilus JC2043.</title>
        <authorList>
            <person name="Emsley S.A."/>
            <person name="Pfannmuller K.M."/>
            <person name="Ushijima B."/>
            <person name="Saw J.H."/>
            <person name="Videau P."/>
        </authorList>
    </citation>
    <scope>NUCLEOTIDE SEQUENCE [LARGE SCALE GENOMIC DNA]</scope>
    <source>
        <strain evidence="13 14">JC2043</strain>
    </source>
</reference>
<keyword evidence="2" id="KW-0813">Transport</keyword>
<accession>A0ABS8GBR2</accession>
<evidence type="ECO:0000256" key="11">
    <source>
        <dbReference type="SAM" id="Phobius"/>
    </source>
</evidence>
<evidence type="ECO:0000256" key="9">
    <source>
        <dbReference type="ARBA" id="ARBA00023180"/>
    </source>
</evidence>
<keyword evidence="8 11" id="KW-0472">Membrane</keyword>
<dbReference type="RefSeq" id="WP_229162365.1">
    <property type="nucleotide sequence ID" value="NZ_JAJEWP010000006.1"/>
</dbReference>
<evidence type="ECO:0000256" key="6">
    <source>
        <dbReference type="ARBA" id="ARBA00022989"/>
    </source>
</evidence>
<dbReference type="Gene3D" id="1.10.287.70">
    <property type="match status" value="1"/>
</dbReference>
<dbReference type="InterPro" id="IPR050599">
    <property type="entry name" value="VDCC_alpha-1_subunit"/>
</dbReference>
<feature type="domain" description="Ion transport" evidence="12">
    <location>
        <begin position="15"/>
        <end position="233"/>
    </location>
</feature>
<dbReference type="Gene3D" id="1.20.120.350">
    <property type="entry name" value="Voltage-gated potassium channels. Chain C"/>
    <property type="match status" value="1"/>
</dbReference>
<feature type="transmembrane region" description="Helical" evidence="11">
    <location>
        <begin position="50"/>
        <end position="69"/>
    </location>
</feature>
<organism evidence="13 14">
    <name type="scientific">Fluctibacter halophilus</name>
    <dbReference type="NCBI Taxonomy" id="226011"/>
    <lineage>
        <taxon>Bacteria</taxon>
        <taxon>Pseudomonadati</taxon>
        <taxon>Pseudomonadota</taxon>
        <taxon>Gammaproteobacteria</taxon>
        <taxon>Alteromonadales</taxon>
        <taxon>Alteromonadaceae</taxon>
        <taxon>Fluctibacter</taxon>
    </lineage>
</organism>